<reference evidence="5 6" key="1">
    <citation type="submission" date="2020-07" db="EMBL/GenBank/DDBJ databases">
        <title>Stappia sp., F7233, whole genome shotgun sequencing project.</title>
        <authorList>
            <person name="Jiang S."/>
            <person name="Liu Z.W."/>
            <person name="Du Z.J."/>
        </authorList>
    </citation>
    <scope>NUCLEOTIDE SEQUENCE [LARGE SCALE GENOMIC DNA]</scope>
    <source>
        <strain evidence="5 6">F7233</strain>
    </source>
</reference>
<keyword evidence="1" id="KW-0805">Transcription regulation</keyword>
<gene>
    <name evidence="5" type="ORF">H2509_02345</name>
</gene>
<dbReference type="PRINTS" id="PR00040">
    <property type="entry name" value="HTHMERR"/>
</dbReference>
<accession>A0A839A8V9</accession>
<proteinExistence type="predicted"/>
<dbReference type="InterPro" id="IPR047057">
    <property type="entry name" value="MerR_fam"/>
</dbReference>
<dbReference type="InterPro" id="IPR000551">
    <property type="entry name" value="MerR-type_HTH_dom"/>
</dbReference>
<dbReference type="SUPFAM" id="SSF46955">
    <property type="entry name" value="Putative DNA-binding domain"/>
    <property type="match status" value="1"/>
</dbReference>
<evidence type="ECO:0000313" key="5">
    <source>
        <dbReference type="EMBL" id="MBA5775963.1"/>
    </source>
</evidence>
<dbReference type="PANTHER" id="PTHR30204:SF94">
    <property type="entry name" value="HEAVY METAL-DEPENDENT TRANSCRIPTIONAL REGULATOR HI_0293-RELATED"/>
    <property type="match status" value="1"/>
</dbReference>
<dbReference type="EMBL" id="JACFXV010000031">
    <property type="protein sequence ID" value="MBA5775963.1"/>
    <property type="molecule type" value="Genomic_DNA"/>
</dbReference>
<dbReference type="GO" id="GO:0003677">
    <property type="term" value="F:DNA binding"/>
    <property type="evidence" value="ECO:0007669"/>
    <property type="project" value="UniProtKB-KW"/>
</dbReference>
<dbReference type="SMART" id="SM00422">
    <property type="entry name" value="HTH_MERR"/>
    <property type="match status" value="1"/>
</dbReference>
<dbReference type="InterPro" id="IPR009061">
    <property type="entry name" value="DNA-bd_dom_put_sf"/>
</dbReference>
<dbReference type="GO" id="GO:0003700">
    <property type="term" value="F:DNA-binding transcription factor activity"/>
    <property type="evidence" value="ECO:0007669"/>
    <property type="project" value="InterPro"/>
</dbReference>
<keyword evidence="6" id="KW-1185">Reference proteome</keyword>
<comment type="caution">
    <text evidence="5">The sequence shown here is derived from an EMBL/GenBank/DDBJ whole genome shotgun (WGS) entry which is preliminary data.</text>
</comment>
<dbReference type="CDD" id="cd04785">
    <property type="entry name" value="HTH_CadR-PbrR-like"/>
    <property type="match status" value="1"/>
</dbReference>
<sequence>MAGIDASCSGYRIKRKNVKHSIGEAARLSGVGIETIRYYEREGVVPPPLRTGSGRRVYDDDGVSQLRFIRRCRDLGFPIGEIRMLLSLATERQRACAEVRTISERHLESVRRKIRDLVELETALADLHGQCGDGRRDCPMLGRLFGE</sequence>
<evidence type="ECO:0000256" key="2">
    <source>
        <dbReference type="ARBA" id="ARBA00023125"/>
    </source>
</evidence>
<organism evidence="5 6">
    <name type="scientific">Stappia albiluteola</name>
    <dbReference type="NCBI Taxonomy" id="2758565"/>
    <lineage>
        <taxon>Bacteria</taxon>
        <taxon>Pseudomonadati</taxon>
        <taxon>Pseudomonadota</taxon>
        <taxon>Alphaproteobacteria</taxon>
        <taxon>Hyphomicrobiales</taxon>
        <taxon>Stappiaceae</taxon>
        <taxon>Stappia</taxon>
    </lineage>
</organism>
<evidence type="ECO:0000259" key="4">
    <source>
        <dbReference type="PROSITE" id="PS50937"/>
    </source>
</evidence>
<dbReference type="PROSITE" id="PS50937">
    <property type="entry name" value="HTH_MERR_2"/>
    <property type="match status" value="1"/>
</dbReference>
<dbReference type="Gene3D" id="1.10.1660.10">
    <property type="match status" value="1"/>
</dbReference>
<name>A0A839A8V9_9HYPH</name>
<evidence type="ECO:0000256" key="3">
    <source>
        <dbReference type="ARBA" id="ARBA00023163"/>
    </source>
</evidence>
<protein>
    <submittedName>
        <fullName evidence="5">Helix-turn-helix domain-containing protein</fullName>
    </submittedName>
</protein>
<feature type="domain" description="HTH merR-type" evidence="4">
    <location>
        <begin position="19"/>
        <end position="88"/>
    </location>
</feature>
<dbReference type="PANTHER" id="PTHR30204">
    <property type="entry name" value="REDOX-CYCLING DRUG-SENSING TRANSCRIPTIONAL ACTIVATOR SOXR"/>
    <property type="match status" value="1"/>
</dbReference>
<keyword evidence="3" id="KW-0804">Transcription</keyword>
<dbReference type="Pfam" id="PF13411">
    <property type="entry name" value="MerR_1"/>
    <property type="match status" value="1"/>
</dbReference>
<dbReference type="AlphaFoldDB" id="A0A839A8V9"/>
<evidence type="ECO:0000256" key="1">
    <source>
        <dbReference type="ARBA" id="ARBA00023015"/>
    </source>
</evidence>
<evidence type="ECO:0000313" key="6">
    <source>
        <dbReference type="Proteomes" id="UP000541109"/>
    </source>
</evidence>
<dbReference type="Proteomes" id="UP000541109">
    <property type="component" value="Unassembled WGS sequence"/>
</dbReference>
<keyword evidence="2" id="KW-0238">DNA-binding</keyword>